<comment type="subcellular location">
    <subcellularLocation>
        <location evidence="1">Cell membrane</location>
        <topology evidence="1">Multi-pass membrane protein</topology>
    </subcellularLocation>
</comment>
<dbReference type="EMBL" id="AXCM01005156">
    <property type="status" value="NOT_ANNOTATED_CDS"/>
    <property type="molecule type" value="Genomic_DNA"/>
</dbReference>
<evidence type="ECO:0000256" key="3">
    <source>
        <dbReference type="ARBA" id="ARBA00022475"/>
    </source>
</evidence>
<dbReference type="PANTHER" id="PTHR24248">
    <property type="entry name" value="ADRENERGIC RECEPTOR-RELATED G-PROTEIN COUPLED RECEPTOR"/>
    <property type="match status" value="1"/>
</dbReference>
<reference evidence="13" key="2">
    <citation type="submission" date="2020-05" db="UniProtKB">
        <authorList>
            <consortium name="EnsemblMetazoa"/>
        </authorList>
    </citation>
    <scope>IDENTIFICATION</scope>
    <source>
        <strain evidence="13">A-37</strain>
    </source>
</reference>
<evidence type="ECO:0000256" key="4">
    <source>
        <dbReference type="ARBA" id="ARBA00022692"/>
    </source>
</evidence>
<evidence type="ECO:0000313" key="14">
    <source>
        <dbReference type="Proteomes" id="UP000075883"/>
    </source>
</evidence>
<dbReference type="SUPFAM" id="SSF81321">
    <property type="entry name" value="Family A G protein-coupled receptor-like"/>
    <property type="match status" value="1"/>
</dbReference>
<evidence type="ECO:0000256" key="11">
    <source>
        <dbReference type="SAM" id="Phobius"/>
    </source>
</evidence>
<keyword evidence="8" id="KW-0675">Receptor</keyword>
<dbReference type="InterPro" id="IPR017452">
    <property type="entry name" value="GPCR_Rhodpsn_7TM"/>
</dbReference>
<comment type="similarity">
    <text evidence="2">Belongs to the G-protein coupled receptor 1 family.</text>
</comment>
<feature type="domain" description="G-protein coupled receptors family 1 profile" evidence="12">
    <location>
        <begin position="37"/>
        <end position="76"/>
    </location>
</feature>
<dbReference type="AlphaFoldDB" id="A0A182M1Q4"/>
<reference evidence="14" key="1">
    <citation type="submission" date="2013-09" db="EMBL/GenBank/DDBJ databases">
        <title>The Genome Sequence of Anopheles culicifacies species A.</title>
        <authorList>
            <consortium name="The Broad Institute Genomics Platform"/>
            <person name="Neafsey D.E."/>
            <person name="Besansky N."/>
            <person name="Howell P."/>
            <person name="Walton C."/>
            <person name="Young S.K."/>
            <person name="Zeng Q."/>
            <person name="Gargeya S."/>
            <person name="Fitzgerald M."/>
            <person name="Haas B."/>
            <person name="Abouelleil A."/>
            <person name="Allen A.W."/>
            <person name="Alvarado L."/>
            <person name="Arachchi H.M."/>
            <person name="Berlin A.M."/>
            <person name="Chapman S.B."/>
            <person name="Gainer-Dewar J."/>
            <person name="Goldberg J."/>
            <person name="Griggs A."/>
            <person name="Gujja S."/>
            <person name="Hansen M."/>
            <person name="Howarth C."/>
            <person name="Imamovic A."/>
            <person name="Ireland A."/>
            <person name="Larimer J."/>
            <person name="McCowan C."/>
            <person name="Murphy C."/>
            <person name="Pearson M."/>
            <person name="Poon T.W."/>
            <person name="Priest M."/>
            <person name="Roberts A."/>
            <person name="Saif S."/>
            <person name="Shea T."/>
            <person name="Sisk P."/>
            <person name="Sykes S."/>
            <person name="Wortman J."/>
            <person name="Nusbaum C."/>
            <person name="Birren B."/>
        </authorList>
    </citation>
    <scope>NUCLEOTIDE SEQUENCE [LARGE SCALE GENOMIC DNA]</scope>
    <source>
        <strain evidence="14">A-37</strain>
    </source>
</reference>
<dbReference type="VEuPathDB" id="VectorBase:ACUA007287"/>
<dbReference type="STRING" id="139723.A0A182M1Q4"/>
<evidence type="ECO:0000313" key="13">
    <source>
        <dbReference type="EnsemblMetazoa" id="ACUA007287-PA"/>
    </source>
</evidence>
<dbReference type="GO" id="GO:0004930">
    <property type="term" value="F:G protein-coupled receptor activity"/>
    <property type="evidence" value="ECO:0007669"/>
    <property type="project" value="UniProtKB-KW"/>
</dbReference>
<dbReference type="Proteomes" id="UP000075883">
    <property type="component" value="Unassembled WGS sequence"/>
</dbReference>
<evidence type="ECO:0000256" key="10">
    <source>
        <dbReference type="ARBA" id="ARBA00023224"/>
    </source>
</evidence>
<feature type="transmembrane region" description="Helical" evidence="11">
    <location>
        <begin position="20"/>
        <end position="45"/>
    </location>
</feature>
<dbReference type="EnsemblMetazoa" id="ACUA007287-RA">
    <property type="protein sequence ID" value="ACUA007287-PA"/>
    <property type="gene ID" value="ACUA007287"/>
</dbReference>
<sequence>MNESECASLLASVQWTDPTNLVSLAVLAFINVLVIVGNCLVIAAVLCSHKLRSVTNFFIVSLAVADLLVGLAVLPFSATWEVFKVQTLTWLSNDQTHGKMAHNNGNREYVTYPSQNFNNQLHHQTVETVTLNTANDTHYLQGLTCSYSHSQKTCRVGRSRALAPCRMQNLRIRSIVLVPRDNSGE</sequence>
<name>A0A182M1Q4_9DIPT</name>
<evidence type="ECO:0000259" key="12">
    <source>
        <dbReference type="PROSITE" id="PS50262"/>
    </source>
</evidence>
<keyword evidence="4 11" id="KW-0812">Transmembrane</keyword>
<evidence type="ECO:0000256" key="6">
    <source>
        <dbReference type="ARBA" id="ARBA00023040"/>
    </source>
</evidence>
<dbReference type="Gene3D" id="1.20.1070.10">
    <property type="entry name" value="Rhodopsin 7-helix transmembrane proteins"/>
    <property type="match status" value="1"/>
</dbReference>
<keyword evidence="7 11" id="KW-0472">Membrane</keyword>
<evidence type="ECO:0000256" key="7">
    <source>
        <dbReference type="ARBA" id="ARBA00023136"/>
    </source>
</evidence>
<keyword evidence="5 11" id="KW-1133">Transmembrane helix</keyword>
<protein>
    <recommendedName>
        <fullName evidence="12">G-protein coupled receptors family 1 profile domain-containing protein</fullName>
    </recommendedName>
</protein>
<keyword evidence="6" id="KW-0297">G-protein coupled receptor</keyword>
<dbReference type="PROSITE" id="PS50262">
    <property type="entry name" value="G_PROTEIN_RECEP_F1_2"/>
    <property type="match status" value="1"/>
</dbReference>
<feature type="transmembrane region" description="Helical" evidence="11">
    <location>
        <begin position="57"/>
        <end position="78"/>
    </location>
</feature>
<proteinExistence type="inferred from homology"/>
<dbReference type="GO" id="GO:0005886">
    <property type="term" value="C:plasma membrane"/>
    <property type="evidence" value="ECO:0007669"/>
    <property type="project" value="UniProtKB-SubCell"/>
</dbReference>
<dbReference type="PANTHER" id="PTHR24248:SF174">
    <property type="entry name" value="TYRAMINE_OCTOPAMINE RECEPTOR"/>
    <property type="match status" value="1"/>
</dbReference>
<organism evidence="13 14">
    <name type="scientific">Anopheles culicifacies</name>
    <dbReference type="NCBI Taxonomy" id="139723"/>
    <lineage>
        <taxon>Eukaryota</taxon>
        <taxon>Metazoa</taxon>
        <taxon>Ecdysozoa</taxon>
        <taxon>Arthropoda</taxon>
        <taxon>Hexapoda</taxon>
        <taxon>Insecta</taxon>
        <taxon>Pterygota</taxon>
        <taxon>Neoptera</taxon>
        <taxon>Endopterygota</taxon>
        <taxon>Diptera</taxon>
        <taxon>Nematocera</taxon>
        <taxon>Culicoidea</taxon>
        <taxon>Culicidae</taxon>
        <taxon>Anophelinae</taxon>
        <taxon>Anopheles</taxon>
        <taxon>culicifacies species complex</taxon>
    </lineage>
</organism>
<dbReference type="InterPro" id="IPR000276">
    <property type="entry name" value="GPCR_Rhodpsn"/>
</dbReference>
<evidence type="ECO:0000256" key="2">
    <source>
        <dbReference type="ARBA" id="ARBA00010663"/>
    </source>
</evidence>
<dbReference type="PRINTS" id="PR00237">
    <property type="entry name" value="GPCRRHODOPSN"/>
</dbReference>
<evidence type="ECO:0000256" key="8">
    <source>
        <dbReference type="ARBA" id="ARBA00023170"/>
    </source>
</evidence>
<keyword evidence="9" id="KW-0325">Glycoprotein</keyword>
<keyword evidence="14" id="KW-1185">Reference proteome</keyword>
<evidence type="ECO:0000256" key="1">
    <source>
        <dbReference type="ARBA" id="ARBA00004651"/>
    </source>
</evidence>
<evidence type="ECO:0000256" key="9">
    <source>
        <dbReference type="ARBA" id="ARBA00023180"/>
    </source>
</evidence>
<accession>A0A182M1Q4</accession>
<keyword evidence="3" id="KW-1003">Cell membrane</keyword>
<dbReference type="Pfam" id="PF00001">
    <property type="entry name" value="7tm_1"/>
    <property type="match status" value="1"/>
</dbReference>
<keyword evidence="10" id="KW-0807">Transducer</keyword>
<evidence type="ECO:0000256" key="5">
    <source>
        <dbReference type="ARBA" id="ARBA00022989"/>
    </source>
</evidence>